<organism evidence="3 4">
    <name type="scientific">Hermetia illucens</name>
    <name type="common">Black soldier fly</name>
    <dbReference type="NCBI Taxonomy" id="343691"/>
    <lineage>
        <taxon>Eukaryota</taxon>
        <taxon>Metazoa</taxon>
        <taxon>Ecdysozoa</taxon>
        <taxon>Arthropoda</taxon>
        <taxon>Hexapoda</taxon>
        <taxon>Insecta</taxon>
        <taxon>Pterygota</taxon>
        <taxon>Neoptera</taxon>
        <taxon>Endopterygota</taxon>
        <taxon>Diptera</taxon>
        <taxon>Brachycera</taxon>
        <taxon>Stratiomyomorpha</taxon>
        <taxon>Stratiomyidae</taxon>
        <taxon>Hermetiinae</taxon>
        <taxon>Hermetia</taxon>
    </lineage>
</organism>
<feature type="region of interest" description="Disordered" evidence="1">
    <location>
        <begin position="580"/>
        <end position="638"/>
    </location>
</feature>
<dbReference type="Proteomes" id="UP000594454">
    <property type="component" value="Chromosome 6"/>
</dbReference>
<dbReference type="PANTHER" id="PTHR16277">
    <property type="entry name" value="CELL DIVISION CYCLE ASSOCIATED PROTEIN 4/SERTA DOMAIN-CONTAINING PROTEIN 2"/>
    <property type="match status" value="1"/>
</dbReference>
<dbReference type="PROSITE" id="PS51053">
    <property type="entry name" value="SERTA"/>
    <property type="match status" value="1"/>
</dbReference>
<evidence type="ECO:0000256" key="1">
    <source>
        <dbReference type="SAM" id="MobiDB-lite"/>
    </source>
</evidence>
<evidence type="ECO:0000313" key="3">
    <source>
        <dbReference type="EMBL" id="CAD7092559.1"/>
    </source>
</evidence>
<feature type="region of interest" description="Disordered" evidence="1">
    <location>
        <begin position="43"/>
        <end position="68"/>
    </location>
</feature>
<dbReference type="GO" id="GO:0005634">
    <property type="term" value="C:nucleus"/>
    <property type="evidence" value="ECO:0007669"/>
    <property type="project" value="TreeGrafter"/>
</dbReference>
<evidence type="ECO:0000259" key="2">
    <source>
        <dbReference type="PROSITE" id="PS51053"/>
    </source>
</evidence>
<gene>
    <name evidence="3" type="ORF">HERILL_LOCUS14911</name>
</gene>
<feature type="region of interest" description="Disordered" evidence="1">
    <location>
        <begin position="512"/>
        <end position="545"/>
    </location>
</feature>
<feature type="compositionally biased region" description="Polar residues" evidence="1">
    <location>
        <begin position="43"/>
        <end position="52"/>
    </location>
</feature>
<name>A0A7R8Z0E8_HERIL</name>
<evidence type="ECO:0000313" key="4">
    <source>
        <dbReference type="Proteomes" id="UP000594454"/>
    </source>
</evidence>
<dbReference type="InParanoid" id="A0A7R8Z0E8"/>
<feature type="region of interest" description="Disordered" evidence="1">
    <location>
        <begin position="87"/>
        <end position="131"/>
    </location>
</feature>
<feature type="compositionally biased region" description="Low complexity" evidence="1">
    <location>
        <begin position="580"/>
        <end position="620"/>
    </location>
</feature>
<dbReference type="InterPro" id="IPR052262">
    <property type="entry name" value="E2F-SERTA_domain_protein"/>
</dbReference>
<feature type="compositionally biased region" description="Polar residues" evidence="1">
    <location>
        <begin position="621"/>
        <end position="638"/>
    </location>
</feature>
<sequence length="707" mass="76569">MWTETKVIPTMGVQTANPAATKRKYELIPATPEESNDLYMNSCSPNKTSRWSASDIPSLPPPGTTATTVPLSTIAAQTTVPQALQTSTTISNTTPQNTNSIPNSNLAEASSPATTPVLSTASTTPSSGNCDDSIAKLEVVATVPCTEPWNTEPIVDSISKLQAVTVPGDTWGGGISTRSTLATALLSTDEFDDDDDDFEDEFEDDESTIPTYCPLRYPPCTPPTKNYIYPGGYSKPPNFYSEPFPQQNCSRTASQQHHPHAGSPSPHQQPHHPMRMTNFGGWNNGGPHSHPNANNYYGPPPHHEPSNTYSQQTIRCAENGKSYLELGSSNSFNGSINGSGNNGINIRHSKGCCDGRGMWCNSKICYKEVRLKIRNLSMFKLSRFRQVSEQSLYRSVLICNTLKQIDKELESEGKDSMMNGPNFMPTQQQINARLAMEPNESMNQGFNQSHLHPPHLQAHPHVPPQSQYSNNSSPNVNDNSRDFTPSFSQMNSRLPALAFNTLCSGSDSLHPYDHHPFRDSQSGRATPFPSQIPADSDSGYGDDDSNRTINWSSVLSLSSQSALDPLNNNDLFSTIPAATSISTPSSSPPSSTSPLTCSSSTPQSTTSATTTTNVSGTFSTQPYPSSGTTVTPISPISMGSSPTSTWEYDFFDMDLGIRSEFTELLPSCKMSSSSADDLFKSVSPALNAARYVHENELDAPAHIMVGS</sequence>
<dbReference type="Pfam" id="PF06031">
    <property type="entry name" value="SERTA"/>
    <property type="match status" value="1"/>
</dbReference>
<feature type="region of interest" description="Disordered" evidence="1">
    <location>
        <begin position="442"/>
        <end position="488"/>
    </location>
</feature>
<dbReference type="EMBL" id="LR899014">
    <property type="protein sequence ID" value="CAD7092559.1"/>
    <property type="molecule type" value="Genomic_DNA"/>
</dbReference>
<dbReference type="InterPro" id="IPR009263">
    <property type="entry name" value="SERTA_dom"/>
</dbReference>
<keyword evidence="4" id="KW-1185">Reference proteome</keyword>
<feature type="compositionally biased region" description="Low complexity" evidence="1">
    <location>
        <begin position="450"/>
        <end position="478"/>
    </location>
</feature>
<feature type="domain" description="SERTA" evidence="2">
    <location>
        <begin position="366"/>
        <end position="413"/>
    </location>
</feature>
<feature type="region of interest" description="Disordered" evidence="1">
    <location>
        <begin position="240"/>
        <end position="308"/>
    </location>
</feature>
<feature type="compositionally biased region" description="Polar residues" evidence="1">
    <location>
        <begin position="87"/>
        <end position="130"/>
    </location>
</feature>
<dbReference type="AlphaFoldDB" id="A0A7R8Z0E8"/>
<dbReference type="PANTHER" id="PTHR16277:SF7">
    <property type="entry name" value="RE12330P"/>
    <property type="match status" value="1"/>
</dbReference>
<protein>
    <recommendedName>
        <fullName evidence="2">SERTA domain-containing protein</fullName>
    </recommendedName>
</protein>
<accession>A0A7R8Z0E8</accession>
<feature type="compositionally biased region" description="Polar residues" evidence="1">
    <location>
        <begin position="244"/>
        <end position="253"/>
    </location>
</feature>
<dbReference type="FunCoup" id="A0A7R8Z0E8">
    <property type="interactions" value="165"/>
</dbReference>
<reference evidence="3 4" key="1">
    <citation type="submission" date="2020-11" db="EMBL/GenBank/DDBJ databases">
        <authorList>
            <person name="Wallbank WR R."/>
            <person name="Pardo Diaz C."/>
            <person name="Kozak K."/>
            <person name="Martin S."/>
            <person name="Jiggins C."/>
            <person name="Moest M."/>
            <person name="Warren A I."/>
            <person name="Generalovic N T."/>
            <person name="Byers J.R.P. K."/>
            <person name="Montejo-Kovacevich G."/>
            <person name="Yen C E."/>
        </authorList>
    </citation>
    <scope>NUCLEOTIDE SEQUENCE [LARGE SCALE GENOMIC DNA]</scope>
</reference>
<proteinExistence type="predicted"/>
<dbReference type="OrthoDB" id="8735401at2759"/>